<proteinExistence type="inferred from homology"/>
<evidence type="ECO:0000256" key="1">
    <source>
        <dbReference type="ARBA" id="ARBA00001933"/>
    </source>
</evidence>
<dbReference type="GO" id="GO:0030170">
    <property type="term" value="F:pyridoxal phosphate binding"/>
    <property type="evidence" value="ECO:0007669"/>
    <property type="project" value="InterPro"/>
</dbReference>
<dbReference type="RefSeq" id="WP_115850110.1">
    <property type="nucleotide sequence ID" value="NZ_QTUC01000001.1"/>
</dbReference>
<dbReference type="GO" id="GO:0008483">
    <property type="term" value="F:transaminase activity"/>
    <property type="evidence" value="ECO:0007669"/>
    <property type="project" value="UniProtKB-KW"/>
</dbReference>
<organism evidence="8 9">
    <name type="scientific">Thermasporomyces composti</name>
    <dbReference type="NCBI Taxonomy" id="696763"/>
    <lineage>
        <taxon>Bacteria</taxon>
        <taxon>Bacillati</taxon>
        <taxon>Actinomycetota</taxon>
        <taxon>Actinomycetes</taxon>
        <taxon>Propionibacteriales</taxon>
        <taxon>Nocardioidaceae</taxon>
        <taxon>Thermasporomyces</taxon>
    </lineage>
</organism>
<evidence type="ECO:0000313" key="9">
    <source>
        <dbReference type="Proteomes" id="UP000256485"/>
    </source>
</evidence>
<dbReference type="GO" id="GO:0003677">
    <property type="term" value="F:DNA binding"/>
    <property type="evidence" value="ECO:0007669"/>
    <property type="project" value="UniProtKB-KW"/>
</dbReference>
<dbReference type="Proteomes" id="UP000256485">
    <property type="component" value="Unassembled WGS sequence"/>
</dbReference>
<dbReference type="Gene3D" id="3.90.1150.10">
    <property type="entry name" value="Aspartate Aminotransferase, domain 1"/>
    <property type="match status" value="1"/>
</dbReference>
<evidence type="ECO:0000256" key="2">
    <source>
        <dbReference type="ARBA" id="ARBA00007441"/>
    </source>
</evidence>
<dbReference type="FunFam" id="3.40.640.10:FF:000053">
    <property type="entry name" value="Aminotransferase, class I"/>
    <property type="match status" value="1"/>
</dbReference>
<sequence length="439" mass="48261">MEGRSDHPPVHRETRFDADVARYAARAKGMVASEIRALFAVANRPEVVSLAGGSPNISGLPLDVVSSLLSDLVLQRGTVALQYSTAQGDPTLREQITDVMRLVGIEANPDDVVVTVGSQQALDLVTRIFCDPGDVVLCEAPSYVGALGVFAAYQCQVVHVAMDDEGLVPEHLENAIRTLAAQGRRPKFLYTIPTYHNPAGVSLSPQRREAILEICHRHDLLIVEDDPYGLLGFEGEPSRALRADEPARVVYLGSFSKTFSPGLRVGWALAPHAIRDKLVLAQESATLCPPAFSQLAVSTYLANHDWQSQIKALREMYRERRDAMLSALDDLMPPSTTWTKPKGGFFVWMTLPEGLDSKAMSPRAIRERVAYVPGTAFYADGFGSQCLRLSYCFPPPDRIREGVRRLAAVIEQELELRDTFGPFHSGRRKGVESPGPDLR</sequence>
<feature type="domain" description="Aminotransferase class I/classII large" evidence="7">
    <location>
        <begin position="74"/>
        <end position="406"/>
    </location>
</feature>
<dbReference type="InterPro" id="IPR015422">
    <property type="entry name" value="PyrdxlP-dep_Trfase_small"/>
</dbReference>
<protein>
    <submittedName>
        <fullName evidence="8">DNA-binding transcriptional MocR family regulator</fullName>
    </submittedName>
</protein>
<dbReference type="SUPFAM" id="SSF53383">
    <property type="entry name" value="PLP-dependent transferases"/>
    <property type="match status" value="1"/>
</dbReference>
<evidence type="ECO:0000259" key="7">
    <source>
        <dbReference type="Pfam" id="PF00155"/>
    </source>
</evidence>
<comment type="similarity">
    <text evidence="2">Belongs to the class-I pyridoxal-phosphate-dependent aminotransferase family.</text>
</comment>
<name>A0A3D9V417_THECX</name>
<gene>
    <name evidence="8" type="ORF">DFJ64_1886</name>
</gene>
<evidence type="ECO:0000256" key="3">
    <source>
        <dbReference type="ARBA" id="ARBA00011738"/>
    </source>
</evidence>
<accession>A0A3D9V417</accession>
<reference evidence="8 9" key="1">
    <citation type="submission" date="2018-08" db="EMBL/GenBank/DDBJ databases">
        <title>Sequencing the genomes of 1000 actinobacteria strains.</title>
        <authorList>
            <person name="Klenk H.-P."/>
        </authorList>
    </citation>
    <scope>NUCLEOTIDE SEQUENCE [LARGE SCALE GENOMIC DNA]</scope>
    <source>
        <strain evidence="8 9">DSM 22891</strain>
    </source>
</reference>
<dbReference type="GO" id="GO:1901605">
    <property type="term" value="P:alpha-amino acid metabolic process"/>
    <property type="evidence" value="ECO:0007669"/>
    <property type="project" value="TreeGrafter"/>
</dbReference>
<dbReference type="EMBL" id="QTUC01000001">
    <property type="protein sequence ID" value="REF36478.1"/>
    <property type="molecule type" value="Genomic_DNA"/>
</dbReference>
<dbReference type="Gene3D" id="3.40.640.10">
    <property type="entry name" value="Type I PLP-dependent aspartate aminotransferase-like (Major domain)"/>
    <property type="match status" value="1"/>
</dbReference>
<keyword evidence="9" id="KW-1185">Reference proteome</keyword>
<evidence type="ECO:0000313" key="8">
    <source>
        <dbReference type="EMBL" id="REF36478.1"/>
    </source>
</evidence>
<evidence type="ECO:0000256" key="6">
    <source>
        <dbReference type="ARBA" id="ARBA00022898"/>
    </source>
</evidence>
<evidence type="ECO:0000256" key="4">
    <source>
        <dbReference type="ARBA" id="ARBA00022576"/>
    </source>
</evidence>
<keyword evidence="4" id="KW-0032">Aminotransferase</keyword>
<dbReference type="CDD" id="cd00609">
    <property type="entry name" value="AAT_like"/>
    <property type="match status" value="1"/>
</dbReference>
<comment type="subunit">
    <text evidence="3">Homodimer.</text>
</comment>
<dbReference type="PANTHER" id="PTHR42790:SF19">
    <property type="entry name" value="KYNURENINE_ALPHA-AMINOADIPATE AMINOTRANSFERASE, MITOCHONDRIAL"/>
    <property type="match status" value="1"/>
</dbReference>
<evidence type="ECO:0000256" key="5">
    <source>
        <dbReference type="ARBA" id="ARBA00022679"/>
    </source>
</evidence>
<dbReference type="InterPro" id="IPR004839">
    <property type="entry name" value="Aminotransferase_I/II_large"/>
</dbReference>
<dbReference type="InterPro" id="IPR050859">
    <property type="entry name" value="Class-I_PLP-dep_aminotransf"/>
</dbReference>
<dbReference type="Pfam" id="PF00155">
    <property type="entry name" value="Aminotran_1_2"/>
    <property type="match status" value="1"/>
</dbReference>
<keyword evidence="6" id="KW-0663">Pyridoxal phosphate</keyword>
<keyword evidence="5" id="KW-0808">Transferase</keyword>
<comment type="caution">
    <text evidence="8">The sequence shown here is derived from an EMBL/GenBank/DDBJ whole genome shotgun (WGS) entry which is preliminary data.</text>
</comment>
<dbReference type="PANTHER" id="PTHR42790">
    <property type="entry name" value="AMINOTRANSFERASE"/>
    <property type="match status" value="1"/>
</dbReference>
<dbReference type="InterPro" id="IPR015424">
    <property type="entry name" value="PyrdxlP-dep_Trfase"/>
</dbReference>
<dbReference type="OrthoDB" id="199743at2"/>
<keyword evidence="8" id="KW-0238">DNA-binding</keyword>
<comment type="cofactor">
    <cofactor evidence="1">
        <name>pyridoxal 5'-phosphate</name>
        <dbReference type="ChEBI" id="CHEBI:597326"/>
    </cofactor>
</comment>
<dbReference type="AlphaFoldDB" id="A0A3D9V417"/>
<dbReference type="InterPro" id="IPR015421">
    <property type="entry name" value="PyrdxlP-dep_Trfase_major"/>
</dbReference>